<proteinExistence type="predicted"/>
<dbReference type="PANTHER" id="PTHR34861">
    <property type="match status" value="1"/>
</dbReference>
<dbReference type="AlphaFoldDB" id="A0A3B0WYU9"/>
<name>A0A3B0WYU9_9ZZZZ</name>
<dbReference type="PANTHER" id="PTHR34861:SF10">
    <property type="entry name" value="CYCLASE"/>
    <property type="match status" value="1"/>
</dbReference>
<dbReference type="InterPro" id="IPR037175">
    <property type="entry name" value="KFase_sf"/>
</dbReference>
<evidence type="ECO:0000313" key="1">
    <source>
        <dbReference type="EMBL" id="VAW54399.1"/>
    </source>
</evidence>
<sequence>MKITLTKKISRSTLTPMLAVLLITQIAGLLIAAQASTQVGKSPWGAEDEIGRLNLMTSESQSKILSQLSGGNIYDLSVEYFIGMPSWQAAGDPHYQIWMTHTPQGTKIDDPLNVGMDMNKHISYTGAAISMYTHMGTHIDALNHFGLNDKIWNDHSVSKYLGDRGWKVSGAEKIPPIIARGVLIDVAAAKGLTMLPENYRITRQDLIKTLAKQNTMLLEGDVVLIRTGRMKLYENADAYMKNSPGMGMEAARYLIEKNGAMIVGADNLSFEAFPSEVEENYIPLHTYLLAEQGAPILELVYLEALSKDKIYEFAFIGGSLKLRGSDAAPIRPIAIPLKNKHLTKADPITKNNIIFDKAK</sequence>
<dbReference type="SUPFAM" id="SSF102198">
    <property type="entry name" value="Putative cyclase"/>
    <property type="match status" value="1"/>
</dbReference>
<reference evidence="1" key="1">
    <citation type="submission" date="2018-06" db="EMBL/GenBank/DDBJ databases">
        <authorList>
            <person name="Zhirakovskaya E."/>
        </authorList>
    </citation>
    <scope>NUCLEOTIDE SEQUENCE</scope>
</reference>
<dbReference type="InterPro" id="IPR007325">
    <property type="entry name" value="KFase/CYL"/>
</dbReference>
<protein>
    <submittedName>
        <fullName evidence="1">Cyclase family protein</fullName>
    </submittedName>
</protein>
<gene>
    <name evidence="1" type="ORF">MNBD_GAMMA07-778</name>
</gene>
<dbReference type="EMBL" id="UOFF01000058">
    <property type="protein sequence ID" value="VAW54399.1"/>
    <property type="molecule type" value="Genomic_DNA"/>
</dbReference>
<dbReference type="GO" id="GO:0019441">
    <property type="term" value="P:L-tryptophan catabolic process to kynurenine"/>
    <property type="evidence" value="ECO:0007669"/>
    <property type="project" value="InterPro"/>
</dbReference>
<accession>A0A3B0WYU9</accession>
<organism evidence="1">
    <name type="scientific">hydrothermal vent metagenome</name>
    <dbReference type="NCBI Taxonomy" id="652676"/>
    <lineage>
        <taxon>unclassified sequences</taxon>
        <taxon>metagenomes</taxon>
        <taxon>ecological metagenomes</taxon>
    </lineage>
</organism>
<dbReference type="Gene3D" id="3.50.30.50">
    <property type="entry name" value="Putative cyclase"/>
    <property type="match status" value="1"/>
</dbReference>
<dbReference type="Pfam" id="PF04199">
    <property type="entry name" value="Cyclase"/>
    <property type="match status" value="1"/>
</dbReference>
<dbReference type="GO" id="GO:0004061">
    <property type="term" value="F:arylformamidase activity"/>
    <property type="evidence" value="ECO:0007669"/>
    <property type="project" value="InterPro"/>
</dbReference>